<dbReference type="EMBL" id="PGXC01000001">
    <property type="protein sequence ID" value="PKK92267.1"/>
    <property type="molecule type" value="Genomic_DNA"/>
</dbReference>
<evidence type="ECO:0000256" key="2">
    <source>
        <dbReference type="SAM" id="Phobius"/>
    </source>
</evidence>
<sequence length="993" mass="110598">MKTPIQTITKSGTYKKTGVQEAESCSFRYRIPACSLVFPSWISHIALITLITLITFTLLNTAISPCSAQIVKSESDTKKPEISRKGRISSEERRNTSTPLTIPEEISFLLLDSRQSIPPMEFNLIGSDGQKLLTGTVTSNGGTGLKFDTLPPVAKILWVQNGLSIQLISKTRNILCASSPGRPLFDVNFPLGPSEKLELNPSDPGLSEGINACHRVDQWFRKIFGSGHELGILPGIFKSAYTLREKALSPFQLPGRSNEHQRSASPTIQAVKNLPPGAPPDEMVQLEKGLNFEKGLCGALLLRLFPDLKPDLSELLIQTMMAETGNLILEKSMQNGASPGHEFLKFLKKSKVSNPTQFLLLRLNEGAPRNYNDFLEALTGKFSDLKKIRPKLESRNENQNTAASALDKTDSESAKADAENPSENRNTVNPPENFGWTVKQDQQHKTSTDTSDNSTSNRDIENTPEKIPTSSSEPSDPSQTAASNRVAQGVAEVELEGILNTKIAEIRKEIDAFRNGFNSLFAALESERISPDDFSGKHDMLWQTMNRTLAIDRTGHMWGEAASWYIRFLSYVPEKSPLHKKTERAMAETVEYLEKSQKEINIIPRKRQIAMKMASTDRNYLNLARTLEECAENWKSRTALMEKNLRNLAAALPGSPIPEKEKLIPAWKNYIHRFESWKKRASEILGRQQMLTSDASSIKDLLEASRLLSTPLPEAYNFLVTLESDSRPIFNNTMAAYHECSKKLSTNLLSLARALSIQELPEKRIMIGSPEKMEEWKAGTAEDKMDEFEAMARELSLSNPKAMENEILAISGKLDSLALFLAQAESSSAFFAEPPADRDGKISNQKSKNFAFSNNQMASAGRDEIQEIKGQKIVPGKDTSHSANDEPHCETGRIFINDCRVLDLSTPIYLDRSFLSEGKVVLTGEINHNLDYLGGVAVSFDNGKTWDLADGRDFWIYSFFPPAEREMKISVKAVTEKGDEIPGTMRTLNLIIR</sequence>
<keyword evidence="2" id="KW-1133">Transmembrane helix</keyword>
<keyword evidence="2" id="KW-0812">Transmembrane</keyword>
<dbReference type="Proteomes" id="UP000233256">
    <property type="component" value="Unassembled WGS sequence"/>
</dbReference>
<feature type="region of interest" description="Disordered" evidence="1">
    <location>
        <begin position="390"/>
        <end position="486"/>
    </location>
</feature>
<feature type="compositionally biased region" description="Polar residues" evidence="1">
    <location>
        <begin position="468"/>
        <end position="486"/>
    </location>
</feature>
<organism evidence="3 4">
    <name type="scientific">Candidatus Wallbacteria bacterium HGW-Wallbacteria-1</name>
    <dbReference type="NCBI Taxonomy" id="2013854"/>
    <lineage>
        <taxon>Bacteria</taxon>
        <taxon>Candidatus Walliibacteriota</taxon>
    </lineage>
</organism>
<comment type="caution">
    <text evidence="3">The sequence shown here is derived from an EMBL/GenBank/DDBJ whole genome shotgun (WGS) entry which is preliminary data.</text>
</comment>
<name>A0A2N1PV94_9BACT</name>
<evidence type="ECO:0000313" key="3">
    <source>
        <dbReference type="EMBL" id="PKK92267.1"/>
    </source>
</evidence>
<evidence type="ECO:0000313" key="4">
    <source>
        <dbReference type="Proteomes" id="UP000233256"/>
    </source>
</evidence>
<accession>A0A2N1PV94</accession>
<reference evidence="3 4" key="1">
    <citation type="journal article" date="2017" name="ISME J.">
        <title>Potential for microbial H2 and metal transformations associated with novel bacteria and archaea in deep terrestrial subsurface sediments.</title>
        <authorList>
            <person name="Hernsdorf A.W."/>
            <person name="Amano Y."/>
            <person name="Miyakawa K."/>
            <person name="Ise K."/>
            <person name="Suzuki Y."/>
            <person name="Anantharaman K."/>
            <person name="Probst A."/>
            <person name="Burstein D."/>
            <person name="Thomas B.C."/>
            <person name="Banfield J.F."/>
        </authorList>
    </citation>
    <scope>NUCLEOTIDE SEQUENCE [LARGE SCALE GENOMIC DNA]</scope>
    <source>
        <strain evidence="3">HGW-Wallbacteria-1</strain>
    </source>
</reference>
<keyword evidence="2" id="KW-0472">Membrane</keyword>
<gene>
    <name evidence="3" type="ORF">CVV64_02310</name>
</gene>
<dbReference type="AlphaFoldDB" id="A0A2N1PV94"/>
<feature type="compositionally biased region" description="Basic and acidic residues" evidence="1">
    <location>
        <begin position="407"/>
        <end position="418"/>
    </location>
</feature>
<feature type="transmembrane region" description="Helical" evidence="2">
    <location>
        <begin position="36"/>
        <end position="59"/>
    </location>
</feature>
<feature type="compositionally biased region" description="Polar residues" evidence="1">
    <location>
        <begin position="421"/>
        <end position="430"/>
    </location>
</feature>
<evidence type="ECO:0000256" key="1">
    <source>
        <dbReference type="SAM" id="MobiDB-lite"/>
    </source>
</evidence>
<feature type="compositionally biased region" description="Low complexity" evidence="1">
    <location>
        <begin position="448"/>
        <end position="457"/>
    </location>
</feature>
<proteinExistence type="predicted"/>
<protein>
    <submittedName>
        <fullName evidence="3">Uncharacterized protein</fullName>
    </submittedName>
</protein>